<dbReference type="InterPro" id="IPR007118">
    <property type="entry name" value="Expan_Lol_pI"/>
</dbReference>
<feature type="domain" description="Expansin-like CBD" evidence="6">
    <location>
        <begin position="164"/>
        <end position="246"/>
    </location>
</feature>
<dbReference type="CDD" id="cd22277">
    <property type="entry name" value="DPBB_EXLB_N"/>
    <property type="match status" value="1"/>
</dbReference>
<dbReference type="PANTHER" id="PTHR31692">
    <property type="entry name" value="EXPANSIN-B3"/>
    <property type="match status" value="1"/>
</dbReference>
<dbReference type="OrthoDB" id="5823761at2759"/>
<dbReference type="KEGG" id="qlo:115972423"/>
<organism evidence="7 8">
    <name type="scientific">Quercus lobata</name>
    <name type="common">Valley oak</name>
    <dbReference type="NCBI Taxonomy" id="97700"/>
    <lineage>
        <taxon>Eukaryota</taxon>
        <taxon>Viridiplantae</taxon>
        <taxon>Streptophyta</taxon>
        <taxon>Embryophyta</taxon>
        <taxon>Tracheophyta</taxon>
        <taxon>Spermatophyta</taxon>
        <taxon>Magnoliopsida</taxon>
        <taxon>eudicotyledons</taxon>
        <taxon>Gunneridae</taxon>
        <taxon>Pentapetalae</taxon>
        <taxon>rosids</taxon>
        <taxon>fabids</taxon>
        <taxon>Fagales</taxon>
        <taxon>Fagaceae</taxon>
        <taxon>Quercus</taxon>
    </lineage>
</organism>
<dbReference type="GO" id="GO:0005576">
    <property type="term" value="C:extracellular region"/>
    <property type="evidence" value="ECO:0007669"/>
    <property type="project" value="UniProtKB-SubCell"/>
</dbReference>
<dbReference type="RefSeq" id="XP_030948568.1">
    <property type="nucleotide sequence ID" value="XM_031092708.1"/>
</dbReference>
<comment type="subcellular location">
    <subcellularLocation>
        <location evidence="1">Secreted</location>
    </subcellularLocation>
</comment>
<dbReference type="Proteomes" id="UP000594261">
    <property type="component" value="Chromosome 12"/>
</dbReference>
<dbReference type="PROSITE" id="PS50842">
    <property type="entry name" value="EXPANSIN_EG45"/>
    <property type="match status" value="1"/>
</dbReference>
<dbReference type="EMBL" id="LRBV02000012">
    <property type="status" value="NOT_ANNOTATED_CDS"/>
    <property type="molecule type" value="Genomic_DNA"/>
</dbReference>
<dbReference type="InterPro" id="IPR036908">
    <property type="entry name" value="RlpA-like_sf"/>
</dbReference>
<dbReference type="InterPro" id="IPR007112">
    <property type="entry name" value="Expansin/allergen_DPBB_dom"/>
</dbReference>
<dbReference type="OMA" id="RAGVYWV"/>
<dbReference type="GeneID" id="115972423"/>
<feature type="signal peptide" evidence="4">
    <location>
        <begin position="1"/>
        <end position="25"/>
    </location>
</feature>
<reference evidence="7 8" key="1">
    <citation type="journal article" date="2016" name="G3 (Bethesda)">
        <title>First Draft Assembly and Annotation of the Genome of a California Endemic Oak Quercus lobata Nee (Fagaceae).</title>
        <authorList>
            <person name="Sork V.L."/>
            <person name="Fitz-Gibbon S.T."/>
            <person name="Puiu D."/>
            <person name="Crepeau M."/>
            <person name="Gugger P.F."/>
            <person name="Sherman R."/>
            <person name="Stevens K."/>
            <person name="Langley C.H."/>
            <person name="Pellegrini M."/>
            <person name="Salzberg S.L."/>
        </authorList>
    </citation>
    <scope>NUCLEOTIDE SEQUENCE [LARGE SCALE GENOMIC DNA]</scope>
    <source>
        <strain evidence="7 8">cv. SW786</strain>
    </source>
</reference>
<gene>
    <name evidence="7" type="primary">LOC115972423</name>
</gene>
<keyword evidence="8" id="KW-1185">Reference proteome</keyword>
<proteinExistence type="inferred from homology"/>
<dbReference type="SUPFAM" id="SSF50685">
    <property type="entry name" value="Barwin-like endoglucanases"/>
    <property type="match status" value="1"/>
</dbReference>
<accession>A0A7N2N2E3</accession>
<dbReference type="PRINTS" id="PR01225">
    <property type="entry name" value="EXPANSNFAMLY"/>
</dbReference>
<dbReference type="PANTHER" id="PTHR31692:SF2">
    <property type="entry name" value="EXPANSIN-LIKE B1"/>
    <property type="match status" value="1"/>
</dbReference>
<dbReference type="Gene3D" id="2.40.40.10">
    <property type="entry name" value="RlpA-like domain"/>
    <property type="match status" value="1"/>
</dbReference>
<dbReference type="InterPro" id="IPR009009">
    <property type="entry name" value="RlpA-like_DPBB"/>
</dbReference>
<dbReference type="SUPFAM" id="SSF49590">
    <property type="entry name" value="PHL pollen allergen"/>
    <property type="match status" value="1"/>
</dbReference>
<feature type="domain" description="Expansin-like EG45" evidence="5">
    <location>
        <begin position="47"/>
        <end position="150"/>
    </location>
</feature>
<dbReference type="GO" id="GO:0009653">
    <property type="term" value="P:anatomical structure morphogenesis"/>
    <property type="evidence" value="ECO:0007669"/>
    <property type="project" value="UniProtKB-ARBA"/>
</dbReference>
<keyword evidence="2" id="KW-0964">Secreted</keyword>
<dbReference type="InterPro" id="IPR005795">
    <property type="entry name" value="LolPI"/>
</dbReference>
<evidence type="ECO:0000256" key="3">
    <source>
        <dbReference type="RuleBase" id="RU003460"/>
    </source>
</evidence>
<evidence type="ECO:0000313" key="8">
    <source>
        <dbReference type="Proteomes" id="UP000594261"/>
    </source>
</evidence>
<dbReference type="InterPro" id="IPR036749">
    <property type="entry name" value="Expansin_CBD_sf"/>
</dbReference>
<dbReference type="InterPro" id="IPR007117">
    <property type="entry name" value="Expansin_CBD"/>
</dbReference>
<dbReference type="Gene3D" id="2.60.40.760">
    <property type="entry name" value="Expansin, cellulose-binding-like domain"/>
    <property type="match status" value="1"/>
</dbReference>
<evidence type="ECO:0000256" key="1">
    <source>
        <dbReference type="ARBA" id="ARBA00004613"/>
    </source>
</evidence>
<name>A0A7N2N2E3_QUELO</name>
<dbReference type="Pfam" id="PF03330">
    <property type="entry name" value="DPBB_1"/>
    <property type="match status" value="1"/>
</dbReference>
<reference evidence="7" key="2">
    <citation type="submission" date="2021-01" db="UniProtKB">
        <authorList>
            <consortium name="EnsemblPlants"/>
        </authorList>
    </citation>
    <scope>IDENTIFICATION</scope>
</reference>
<dbReference type="AlphaFoldDB" id="A0A7N2N2E3"/>
<protein>
    <recommendedName>
        <fullName evidence="9">Expansin-like B1</fullName>
    </recommendedName>
</protein>
<dbReference type="Pfam" id="PF01357">
    <property type="entry name" value="Expansin_C"/>
    <property type="match status" value="1"/>
</dbReference>
<dbReference type="EnsemblPlants" id="QL12p008843:mrna">
    <property type="protein sequence ID" value="QL12p008843:mrna"/>
    <property type="gene ID" value="QL12p008843"/>
</dbReference>
<dbReference type="FunCoup" id="A0A7N2N2E3">
    <property type="interactions" value="1"/>
</dbReference>
<evidence type="ECO:0008006" key="9">
    <source>
        <dbReference type="Google" id="ProtNLM"/>
    </source>
</evidence>
<sequence length="251" mass="28305">MGFALKNQVFLLCVMVLLLAVLCYSQDTFTHSRATYYGSPDCYGTASGACGFREFGRTVNDGNVAGVSKLFRNGTGCGTCYQVRCTTPEVCADEGVNIVVTDHGEGDRTDFILSPRAYSKLARPNDVSKLFSYGVVEIEYRRISCKYSGYNLMFKVHENSKYPHYLSIVLLYVAGQNDITAVELWHDNWQQWRAMRRAYGAVWDMVNMPRGSVKLRFQVSCNYGTTWVQSKNVLPSNWKAGVAYDSLIQLY</sequence>
<evidence type="ECO:0000259" key="5">
    <source>
        <dbReference type="PROSITE" id="PS50842"/>
    </source>
</evidence>
<dbReference type="PROSITE" id="PS50843">
    <property type="entry name" value="EXPANSIN_CBD"/>
    <property type="match status" value="1"/>
</dbReference>
<keyword evidence="4" id="KW-0732">Signal</keyword>
<dbReference type="PRINTS" id="PR00829">
    <property type="entry name" value="LOLP1ALLERGN"/>
</dbReference>
<comment type="similarity">
    <text evidence="3">Belongs to the expansin family.</text>
</comment>
<feature type="chain" id="PRO_5029608512" description="Expansin-like B1" evidence="4">
    <location>
        <begin position="26"/>
        <end position="251"/>
    </location>
</feature>
<dbReference type="Gramene" id="QL12p008843:mrna">
    <property type="protein sequence ID" value="QL12p008843:mrna"/>
    <property type="gene ID" value="QL12p008843"/>
</dbReference>
<evidence type="ECO:0000259" key="6">
    <source>
        <dbReference type="PROSITE" id="PS50843"/>
    </source>
</evidence>
<evidence type="ECO:0000256" key="4">
    <source>
        <dbReference type="SAM" id="SignalP"/>
    </source>
</evidence>
<dbReference type="InParanoid" id="A0A7N2N2E3"/>
<evidence type="ECO:0000313" key="7">
    <source>
        <dbReference type="EnsemblPlants" id="QL12p008843:mrna"/>
    </source>
</evidence>
<evidence type="ECO:0000256" key="2">
    <source>
        <dbReference type="ARBA" id="ARBA00022525"/>
    </source>
</evidence>